<evidence type="ECO:0000313" key="2">
    <source>
        <dbReference type="EMBL" id="KAH7118163.1"/>
    </source>
</evidence>
<keyword evidence="1" id="KW-0472">Membrane</keyword>
<organism evidence="2 3">
    <name type="scientific">Dactylonectria estremocensis</name>
    <dbReference type="NCBI Taxonomy" id="1079267"/>
    <lineage>
        <taxon>Eukaryota</taxon>
        <taxon>Fungi</taxon>
        <taxon>Dikarya</taxon>
        <taxon>Ascomycota</taxon>
        <taxon>Pezizomycotina</taxon>
        <taxon>Sordariomycetes</taxon>
        <taxon>Hypocreomycetidae</taxon>
        <taxon>Hypocreales</taxon>
        <taxon>Nectriaceae</taxon>
        <taxon>Dactylonectria</taxon>
    </lineage>
</organism>
<keyword evidence="1" id="KW-0812">Transmembrane</keyword>
<name>A0A9P9DFG0_9HYPO</name>
<dbReference type="EMBL" id="JAGMUU010000033">
    <property type="protein sequence ID" value="KAH7118163.1"/>
    <property type="molecule type" value="Genomic_DNA"/>
</dbReference>
<reference evidence="2" key="1">
    <citation type="journal article" date="2021" name="Nat. Commun.">
        <title>Genetic determinants of endophytism in the Arabidopsis root mycobiome.</title>
        <authorList>
            <person name="Mesny F."/>
            <person name="Miyauchi S."/>
            <person name="Thiergart T."/>
            <person name="Pickel B."/>
            <person name="Atanasova L."/>
            <person name="Karlsson M."/>
            <person name="Huettel B."/>
            <person name="Barry K.W."/>
            <person name="Haridas S."/>
            <person name="Chen C."/>
            <person name="Bauer D."/>
            <person name="Andreopoulos W."/>
            <person name="Pangilinan J."/>
            <person name="LaButti K."/>
            <person name="Riley R."/>
            <person name="Lipzen A."/>
            <person name="Clum A."/>
            <person name="Drula E."/>
            <person name="Henrissat B."/>
            <person name="Kohler A."/>
            <person name="Grigoriev I.V."/>
            <person name="Martin F.M."/>
            <person name="Hacquard S."/>
        </authorList>
    </citation>
    <scope>NUCLEOTIDE SEQUENCE</scope>
    <source>
        <strain evidence="2">MPI-CAGE-AT-0021</strain>
    </source>
</reference>
<feature type="transmembrane region" description="Helical" evidence="1">
    <location>
        <begin position="53"/>
        <end position="79"/>
    </location>
</feature>
<dbReference type="Proteomes" id="UP000717696">
    <property type="component" value="Unassembled WGS sequence"/>
</dbReference>
<proteinExistence type="predicted"/>
<sequence length="107" mass="12042">MPTIVVISLVSQFSVSDCYDFAADLPSAGTAASRHRPRFHISRKRGRRRSLRIIMRAAVVWLDYIIRCPVVGASSLVLFHLDYLTTASSKGMVSYDILAQFQTTLYM</sequence>
<comment type="caution">
    <text evidence="2">The sequence shown here is derived from an EMBL/GenBank/DDBJ whole genome shotgun (WGS) entry which is preliminary data.</text>
</comment>
<evidence type="ECO:0000256" key="1">
    <source>
        <dbReference type="SAM" id="Phobius"/>
    </source>
</evidence>
<keyword evidence="3" id="KW-1185">Reference proteome</keyword>
<evidence type="ECO:0000313" key="3">
    <source>
        <dbReference type="Proteomes" id="UP000717696"/>
    </source>
</evidence>
<gene>
    <name evidence="2" type="ORF">B0J13DRAFT_202333</name>
</gene>
<keyword evidence="1" id="KW-1133">Transmembrane helix</keyword>
<protein>
    <submittedName>
        <fullName evidence="2">Uncharacterized protein</fullName>
    </submittedName>
</protein>
<dbReference type="AlphaFoldDB" id="A0A9P9DFG0"/>
<accession>A0A9P9DFG0</accession>